<dbReference type="InterPro" id="IPR045340">
    <property type="entry name" value="DUF6533"/>
</dbReference>
<feature type="compositionally biased region" description="Low complexity" evidence="1">
    <location>
        <begin position="274"/>
        <end position="287"/>
    </location>
</feature>
<keyword evidence="5" id="KW-1185">Reference proteome</keyword>
<evidence type="ECO:0000256" key="2">
    <source>
        <dbReference type="SAM" id="Phobius"/>
    </source>
</evidence>
<evidence type="ECO:0000259" key="3">
    <source>
        <dbReference type="Pfam" id="PF20151"/>
    </source>
</evidence>
<dbReference type="EMBL" id="AYKW01000067">
    <property type="protein sequence ID" value="PIL24129.1"/>
    <property type="molecule type" value="Genomic_DNA"/>
</dbReference>
<feature type="transmembrane region" description="Helical" evidence="2">
    <location>
        <begin position="170"/>
        <end position="190"/>
    </location>
</feature>
<name>A0A2G8RRJ7_9APHY</name>
<feature type="transmembrane region" description="Helical" evidence="2">
    <location>
        <begin position="119"/>
        <end position="139"/>
    </location>
</feature>
<sequence>MSSVVSQSVRDAAEYWASTVRTDSYITVVAFTILYYDFALTVVSEIEFFWTSANWSIISVLFVVNRYFGLLGTVPLGFEYFGTPSEQTYHQAFAIATQAIVAIMLVIRTYALYDRSKRILAVLIVAHVGGAIGCLVAMLTTKSPNATNIPLPFTTSGCDLSLTNAQGLHIAFAWIAMLWFDSTIFTLTLVQTIRMRRYFPGGILEKLLRDGTIYFGIMVASNVSNIVTFLATPSGSNLKGLETTFTNVLSTTLTSRLILNLRDPTLGRPRRASETQPTTTLTSTAAPPTSSYMMSTRYTLTHIEAGGVLTNTEDISAVSTMV</sequence>
<accession>A0A2G8RRJ7</accession>
<dbReference type="Pfam" id="PF20151">
    <property type="entry name" value="DUF6533"/>
    <property type="match status" value="1"/>
</dbReference>
<dbReference type="AlphaFoldDB" id="A0A2G8RRJ7"/>
<feature type="transmembrane region" description="Helical" evidence="2">
    <location>
        <begin position="48"/>
        <end position="68"/>
    </location>
</feature>
<dbReference type="Proteomes" id="UP000230002">
    <property type="component" value="Unassembled WGS sequence"/>
</dbReference>
<evidence type="ECO:0000313" key="4">
    <source>
        <dbReference type="EMBL" id="PIL24129.1"/>
    </source>
</evidence>
<keyword evidence="2" id="KW-0812">Transmembrane</keyword>
<keyword evidence="2" id="KW-0472">Membrane</keyword>
<proteinExistence type="predicted"/>
<evidence type="ECO:0000313" key="5">
    <source>
        <dbReference type="Proteomes" id="UP000230002"/>
    </source>
</evidence>
<evidence type="ECO:0000256" key="1">
    <source>
        <dbReference type="SAM" id="MobiDB-lite"/>
    </source>
</evidence>
<comment type="caution">
    <text evidence="4">The sequence shown here is derived from an EMBL/GenBank/DDBJ whole genome shotgun (WGS) entry which is preliminary data.</text>
</comment>
<organism evidence="4 5">
    <name type="scientific">Ganoderma sinense ZZ0214-1</name>
    <dbReference type="NCBI Taxonomy" id="1077348"/>
    <lineage>
        <taxon>Eukaryota</taxon>
        <taxon>Fungi</taxon>
        <taxon>Dikarya</taxon>
        <taxon>Basidiomycota</taxon>
        <taxon>Agaricomycotina</taxon>
        <taxon>Agaricomycetes</taxon>
        <taxon>Polyporales</taxon>
        <taxon>Polyporaceae</taxon>
        <taxon>Ganoderma</taxon>
    </lineage>
</organism>
<feature type="transmembrane region" description="Helical" evidence="2">
    <location>
        <begin position="88"/>
        <end position="107"/>
    </location>
</feature>
<keyword evidence="2" id="KW-1133">Transmembrane helix</keyword>
<protein>
    <recommendedName>
        <fullName evidence="3">DUF6533 domain-containing protein</fullName>
    </recommendedName>
</protein>
<feature type="region of interest" description="Disordered" evidence="1">
    <location>
        <begin position="266"/>
        <end position="287"/>
    </location>
</feature>
<dbReference type="OrthoDB" id="3261349at2759"/>
<feature type="transmembrane region" description="Helical" evidence="2">
    <location>
        <begin position="24"/>
        <end position="43"/>
    </location>
</feature>
<feature type="transmembrane region" description="Helical" evidence="2">
    <location>
        <begin position="211"/>
        <end position="232"/>
    </location>
</feature>
<reference evidence="4 5" key="1">
    <citation type="journal article" date="2015" name="Sci. Rep.">
        <title>Chromosome-level genome map provides insights into diverse defense mechanisms in the medicinal fungus Ganoderma sinense.</title>
        <authorList>
            <person name="Zhu Y."/>
            <person name="Xu J."/>
            <person name="Sun C."/>
            <person name="Zhou S."/>
            <person name="Xu H."/>
            <person name="Nelson D.R."/>
            <person name="Qian J."/>
            <person name="Song J."/>
            <person name="Luo H."/>
            <person name="Xiang L."/>
            <person name="Li Y."/>
            <person name="Xu Z."/>
            <person name="Ji A."/>
            <person name="Wang L."/>
            <person name="Lu S."/>
            <person name="Hayward A."/>
            <person name="Sun W."/>
            <person name="Li X."/>
            <person name="Schwartz D.C."/>
            <person name="Wang Y."/>
            <person name="Chen S."/>
        </authorList>
    </citation>
    <scope>NUCLEOTIDE SEQUENCE [LARGE SCALE GENOMIC DNA]</scope>
    <source>
        <strain evidence="4 5">ZZ0214-1</strain>
    </source>
</reference>
<feature type="domain" description="DUF6533" evidence="3">
    <location>
        <begin position="25"/>
        <end position="71"/>
    </location>
</feature>
<gene>
    <name evidence="4" type="ORF">GSI_13881</name>
</gene>